<reference evidence="2" key="1">
    <citation type="submission" date="2018-05" db="EMBL/GenBank/DDBJ databases">
        <authorList>
            <person name="Lanie J.A."/>
            <person name="Ng W.-L."/>
            <person name="Kazmierczak K.M."/>
            <person name="Andrzejewski T.M."/>
            <person name="Davidsen T.M."/>
            <person name="Wayne K.J."/>
            <person name="Tettelin H."/>
            <person name="Glass J.I."/>
            <person name="Rusch D."/>
            <person name="Podicherti R."/>
            <person name="Tsui H.-C.T."/>
            <person name="Winkler M.E."/>
        </authorList>
    </citation>
    <scope>NUCLEOTIDE SEQUENCE</scope>
</reference>
<accession>A0A383ECV8</accession>
<sequence length="46" mass="5189">MAGGQTETDPLEPHGSLQEADTEVSLTHFLRSERLRPAQQKNRAWV</sequence>
<proteinExistence type="predicted"/>
<feature type="non-terminal residue" evidence="2">
    <location>
        <position position="46"/>
    </location>
</feature>
<dbReference type="EMBL" id="UINC01224913">
    <property type="protein sequence ID" value="SVE54732.1"/>
    <property type="molecule type" value="Genomic_DNA"/>
</dbReference>
<gene>
    <name evidence="2" type="ORF">METZ01_LOCUS507586</name>
</gene>
<organism evidence="2">
    <name type="scientific">marine metagenome</name>
    <dbReference type="NCBI Taxonomy" id="408172"/>
    <lineage>
        <taxon>unclassified sequences</taxon>
        <taxon>metagenomes</taxon>
        <taxon>ecological metagenomes</taxon>
    </lineage>
</organism>
<evidence type="ECO:0000256" key="1">
    <source>
        <dbReference type="SAM" id="MobiDB-lite"/>
    </source>
</evidence>
<feature type="region of interest" description="Disordered" evidence="1">
    <location>
        <begin position="1"/>
        <end position="24"/>
    </location>
</feature>
<protein>
    <submittedName>
        <fullName evidence="2">Uncharacterized protein</fullName>
    </submittedName>
</protein>
<evidence type="ECO:0000313" key="2">
    <source>
        <dbReference type="EMBL" id="SVE54732.1"/>
    </source>
</evidence>
<name>A0A383ECV8_9ZZZZ</name>
<dbReference type="AlphaFoldDB" id="A0A383ECV8"/>